<organism evidence="2">
    <name type="scientific">Thermodesulfovibrio autotrophicus</name>
    <dbReference type="NCBI Taxonomy" id="3118333"/>
    <lineage>
        <taxon>Bacteria</taxon>
        <taxon>Pseudomonadati</taxon>
        <taxon>Nitrospirota</taxon>
        <taxon>Thermodesulfovibrionia</taxon>
        <taxon>Thermodesulfovibrionales</taxon>
        <taxon>Thermodesulfovibrionaceae</taxon>
        <taxon>Thermodesulfovibrio</taxon>
    </lineage>
</organism>
<feature type="domain" description="Dinitrogenase iron-molybdenum cofactor biosynthesis" evidence="1">
    <location>
        <begin position="13"/>
        <end position="101"/>
    </location>
</feature>
<proteinExistence type="predicted"/>
<evidence type="ECO:0000313" key="2">
    <source>
        <dbReference type="EMBL" id="XCH45890.1"/>
    </source>
</evidence>
<dbReference type="SUPFAM" id="SSF53146">
    <property type="entry name" value="Nitrogenase accessory factor-like"/>
    <property type="match status" value="1"/>
</dbReference>
<accession>A0AAU8GTI4</accession>
<dbReference type="PANTHER" id="PTHR42983:SF1">
    <property type="entry name" value="IRON-MOLYBDENUM PROTEIN"/>
    <property type="match status" value="1"/>
</dbReference>
<dbReference type="InterPro" id="IPR033913">
    <property type="entry name" value="MTH1175_dom"/>
</dbReference>
<reference evidence="2" key="1">
    <citation type="submission" date="2024-01" db="EMBL/GenBank/DDBJ databases">
        <title>The first autotrophic representatives of the genus Thermodesulfovibrio.</title>
        <authorList>
            <person name="Maltseva A.I."/>
            <person name="Elcheninov A.G."/>
            <person name="Kublanov I.V."/>
            <person name="Lebedinsky A.V."/>
            <person name="Frolov E.N."/>
        </authorList>
    </citation>
    <scope>NUCLEOTIDE SEQUENCE</scope>
    <source>
        <strain evidence="2">3907-1M</strain>
    </source>
</reference>
<dbReference type="KEGG" id="taut:V4D30_06025"/>
<dbReference type="Pfam" id="PF02579">
    <property type="entry name" value="Nitro_FeMo-Co"/>
    <property type="match status" value="1"/>
</dbReference>
<dbReference type="CDD" id="cd00851">
    <property type="entry name" value="MTH1175"/>
    <property type="match status" value="1"/>
</dbReference>
<dbReference type="AlphaFoldDB" id="A0AAU8GTI4"/>
<dbReference type="Gene3D" id="3.30.420.130">
    <property type="entry name" value="Dinitrogenase iron-molybdenum cofactor biosynthesis domain"/>
    <property type="match status" value="1"/>
</dbReference>
<gene>
    <name evidence="2" type="ORF">V4D30_06025</name>
</gene>
<dbReference type="RefSeq" id="WP_353683432.1">
    <property type="nucleotide sequence ID" value="NZ_CP144373.1"/>
</dbReference>
<evidence type="ECO:0000259" key="1">
    <source>
        <dbReference type="Pfam" id="PF02579"/>
    </source>
</evidence>
<dbReference type="PANTHER" id="PTHR42983">
    <property type="entry name" value="DINITROGENASE IRON-MOLYBDENUM COFACTOR PROTEIN-RELATED"/>
    <property type="match status" value="1"/>
</dbReference>
<dbReference type="InterPro" id="IPR036105">
    <property type="entry name" value="DiNase_FeMo-co_biosyn_sf"/>
</dbReference>
<sequence length="105" mass="11606">MKICITSQGNDLNSEIDPRFGRCKYFIFFDTDTMQYEAVENPWRDAQQGAGTQAGQFVASKGVKTLITGKIGPGAERVIKAAGIKVFEAHGKIIDVINKLQEEVR</sequence>
<name>A0AAU8GTI4_9BACT</name>
<dbReference type="InterPro" id="IPR003731">
    <property type="entry name" value="Di-Nase_FeMo-co_biosynth"/>
</dbReference>
<protein>
    <submittedName>
        <fullName evidence="2">NifB/NifX family molybdenum-iron cluster-binding protein</fullName>
    </submittedName>
</protein>
<dbReference type="EMBL" id="CP144373">
    <property type="protein sequence ID" value="XCH45890.1"/>
    <property type="molecule type" value="Genomic_DNA"/>
</dbReference>